<name>A0A3M7LD70_9FLAO</name>
<sequence length="67" mass="8155">MINLFNIVFNFLIIIQLEFPNNQNTDYQHIKHNARINKNPFFGLLSFFWNDNGEEMEEWNNYKSNTL</sequence>
<protein>
    <submittedName>
        <fullName evidence="1">Uncharacterized protein</fullName>
    </submittedName>
</protein>
<dbReference type="AlphaFoldDB" id="A0A3M7LD70"/>
<gene>
    <name evidence="1" type="ORF">D1632_10385</name>
</gene>
<evidence type="ECO:0000313" key="2">
    <source>
        <dbReference type="Proteomes" id="UP000267524"/>
    </source>
</evidence>
<dbReference type="EMBL" id="QWIV01000013">
    <property type="protein sequence ID" value="RMZ59994.1"/>
    <property type="molecule type" value="Genomic_DNA"/>
</dbReference>
<evidence type="ECO:0000313" key="1">
    <source>
        <dbReference type="EMBL" id="RMZ59994.1"/>
    </source>
</evidence>
<organism evidence="1 2">
    <name type="scientific">Chryseobacterium nematophagum</name>
    <dbReference type="NCBI Taxonomy" id="2305228"/>
    <lineage>
        <taxon>Bacteria</taxon>
        <taxon>Pseudomonadati</taxon>
        <taxon>Bacteroidota</taxon>
        <taxon>Flavobacteriia</taxon>
        <taxon>Flavobacteriales</taxon>
        <taxon>Weeksellaceae</taxon>
        <taxon>Chryseobacterium group</taxon>
        <taxon>Chryseobacterium</taxon>
    </lineage>
</organism>
<comment type="caution">
    <text evidence="1">The sequence shown here is derived from an EMBL/GenBank/DDBJ whole genome shotgun (WGS) entry which is preliminary data.</text>
</comment>
<keyword evidence="2" id="KW-1185">Reference proteome</keyword>
<accession>A0A3M7LD70</accession>
<proteinExistence type="predicted"/>
<dbReference type="Proteomes" id="UP000267524">
    <property type="component" value="Unassembled WGS sequence"/>
</dbReference>
<reference evidence="1 2" key="1">
    <citation type="submission" date="2018-08" db="EMBL/GenBank/DDBJ databases">
        <title>Chryseobacterium nematophagum: a novel matrix digesting pathogen of nematodes.</title>
        <authorList>
            <person name="Page A."/>
            <person name="Roberts M."/>
            <person name="Felix M.-A."/>
            <person name="Weir W."/>
        </authorList>
    </citation>
    <scope>NUCLEOTIDE SEQUENCE [LARGE SCALE GENOMIC DNA]</scope>
    <source>
        <strain evidence="1 2">JUb275</strain>
    </source>
</reference>